<dbReference type="EMBL" id="JAATIP010000103">
    <property type="protein sequence ID" value="KAF4372862.1"/>
    <property type="molecule type" value="Genomic_DNA"/>
</dbReference>
<feature type="domain" description="Reverse transcriptase zinc-binding" evidence="1">
    <location>
        <begin position="3"/>
        <end position="57"/>
    </location>
</feature>
<name>A0A7J6FQE0_CANSA</name>
<dbReference type="InterPro" id="IPR026960">
    <property type="entry name" value="RVT-Znf"/>
</dbReference>
<comment type="caution">
    <text evidence="2">The sequence shown here is derived from an EMBL/GenBank/DDBJ whole genome shotgun (WGS) entry which is preliminary data.</text>
</comment>
<organism evidence="2 3">
    <name type="scientific">Cannabis sativa</name>
    <name type="common">Hemp</name>
    <name type="synonym">Marijuana</name>
    <dbReference type="NCBI Taxonomy" id="3483"/>
    <lineage>
        <taxon>Eukaryota</taxon>
        <taxon>Viridiplantae</taxon>
        <taxon>Streptophyta</taxon>
        <taxon>Embryophyta</taxon>
        <taxon>Tracheophyta</taxon>
        <taxon>Spermatophyta</taxon>
        <taxon>Magnoliopsida</taxon>
        <taxon>eudicotyledons</taxon>
        <taxon>Gunneridae</taxon>
        <taxon>Pentapetalae</taxon>
        <taxon>rosids</taxon>
        <taxon>fabids</taxon>
        <taxon>Rosales</taxon>
        <taxon>Cannabaceae</taxon>
        <taxon>Cannabis</taxon>
    </lineage>
</organism>
<reference evidence="2 3" key="1">
    <citation type="journal article" date="2020" name="bioRxiv">
        <title>Sequence and annotation of 42 cannabis genomes reveals extensive copy number variation in cannabinoid synthesis and pathogen resistance genes.</title>
        <authorList>
            <person name="Mckernan K.J."/>
            <person name="Helbert Y."/>
            <person name="Kane L.T."/>
            <person name="Ebling H."/>
            <person name="Zhang L."/>
            <person name="Liu B."/>
            <person name="Eaton Z."/>
            <person name="Mclaughlin S."/>
            <person name="Kingan S."/>
            <person name="Baybayan P."/>
            <person name="Concepcion G."/>
            <person name="Jordan M."/>
            <person name="Riva A."/>
            <person name="Barbazuk W."/>
            <person name="Harkins T."/>
        </authorList>
    </citation>
    <scope>NUCLEOTIDE SEQUENCE [LARGE SCALE GENOMIC DNA]</scope>
    <source>
        <strain evidence="3">cv. Jamaican Lion 4</strain>
        <tissue evidence="2">Leaf</tissue>
    </source>
</reference>
<evidence type="ECO:0000313" key="3">
    <source>
        <dbReference type="Proteomes" id="UP000525078"/>
    </source>
</evidence>
<evidence type="ECO:0000259" key="1">
    <source>
        <dbReference type="Pfam" id="PF13966"/>
    </source>
</evidence>
<evidence type="ECO:0000313" key="2">
    <source>
        <dbReference type="EMBL" id="KAF4372862.1"/>
    </source>
</evidence>
<gene>
    <name evidence="2" type="ORF">F8388_004072</name>
</gene>
<protein>
    <recommendedName>
        <fullName evidence="1">Reverse transcriptase zinc-binding domain-containing protein</fullName>
    </recommendedName>
</protein>
<dbReference type="AlphaFoldDB" id="A0A7J6FQE0"/>
<proteinExistence type="predicted"/>
<dbReference type="Proteomes" id="UP000525078">
    <property type="component" value="Unassembled WGS sequence"/>
</dbReference>
<sequence>MHPRPTTLIWRILTGCLPLKNCLRFLQGNERLCGLCEEEVETDIHLYHDCPFARCLWFPSPWGIFSSSLSNLSFENLFLWLSNAENDSVLLYVACIFEQTWKCRNNLLFLGAFPDLQSSIRTIKHRASDVVDEAAMVIRQYIKVNNALEAELLAILNARQWAKENKEAALSYLLSDPMQSMDYLIGVADCSPSQCTGQPVVVHSNHCHHQPAIAVDGLLLQLIGSFDIGCDHRDTGWHQQTQVHLGKWDQRYADQQTHAEEPCGIETHCVDGDYLTICVRHYSSVDHCNDDDYFGLMIGIDLQEVIPRLISFKTKRDDQHKIEDPKGDRTRISQKMYINSIYLPLSGPLRPVSSCHNTGSGLRSPNETI</sequence>
<accession>A0A7J6FQE0</accession>
<dbReference type="Pfam" id="PF13966">
    <property type="entry name" value="zf-RVT"/>
    <property type="match status" value="1"/>
</dbReference>